<reference evidence="1" key="1">
    <citation type="submission" date="2024-12" db="EMBL/GenBank/DDBJ databases">
        <authorList>
            <person name="Wu N."/>
        </authorList>
    </citation>
    <scope>NUCLEOTIDE SEQUENCE</scope>
    <source>
        <strain evidence="1">P15</strain>
    </source>
</reference>
<evidence type="ECO:0000313" key="2">
    <source>
        <dbReference type="Proteomes" id="UP001631969"/>
    </source>
</evidence>
<organism evidence="1 2">
    <name type="scientific">Paenibacillus mesotrionivorans</name>
    <dbReference type="NCBI Taxonomy" id="3160968"/>
    <lineage>
        <taxon>Bacteria</taxon>
        <taxon>Bacillati</taxon>
        <taxon>Bacillota</taxon>
        <taxon>Bacilli</taxon>
        <taxon>Bacillales</taxon>
        <taxon>Paenibacillaceae</taxon>
        <taxon>Paenibacillus</taxon>
    </lineage>
</organism>
<sequence length="117" mass="13559">MLELIKKLMGEKREYKEQMARAETLPEEYRFVFKKIHDYMWNLAGGDGSHMLTAQLELIELFEAGAAEGRHVLELTGEDVVGFCDEFLRDTTKWTDGLRHKLNQDMMTKFGKEDGAK</sequence>
<protein>
    <submittedName>
        <fullName evidence="1">DUF1048 domain-containing protein</fullName>
    </submittedName>
</protein>
<name>A0ACC7PBI6_9BACL</name>
<accession>A0ACC7PBI6</accession>
<comment type="caution">
    <text evidence="1">The sequence shown here is derived from an EMBL/GenBank/DDBJ whole genome shotgun (WGS) entry which is preliminary data.</text>
</comment>
<dbReference type="EMBL" id="JBJURJ010000021">
    <property type="protein sequence ID" value="MFM9331722.1"/>
    <property type="molecule type" value="Genomic_DNA"/>
</dbReference>
<dbReference type="Proteomes" id="UP001631969">
    <property type="component" value="Unassembled WGS sequence"/>
</dbReference>
<gene>
    <name evidence="1" type="ORF">ACI1P1_25820</name>
</gene>
<keyword evidence="2" id="KW-1185">Reference proteome</keyword>
<proteinExistence type="predicted"/>
<evidence type="ECO:0000313" key="1">
    <source>
        <dbReference type="EMBL" id="MFM9331722.1"/>
    </source>
</evidence>